<gene>
    <name evidence="1" type="ORF">METZ01_LOCUS285985</name>
</gene>
<proteinExistence type="predicted"/>
<accession>A0A382LE51</accession>
<dbReference type="PROSITE" id="PS51257">
    <property type="entry name" value="PROKAR_LIPOPROTEIN"/>
    <property type="match status" value="1"/>
</dbReference>
<organism evidence="1">
    <name type="scientific">marine metagenome</name>
    <dbReference type="NCBI Taxonomy" id="408172"/>
    <lineage>
        <taxon>unclassified sequences</taxon>
        <taxon>metagenomes</taxon>
        <taxon>ecological metagenomes</taxon>
    </lineage>
</organism>
<name>A0A382LE51_9ZZZZ</name>
<evidence type="ECO:0000313" key="1">
    <source>
        <dbReference type="EMBL" id="SVC33131.1"/>
    </source>
</evidence>
<reference evidence="1" key="1">
    <citation type="submission" date="2018-05" db="EMBL/GenBank/DDBJ databases">
        <authorList>
            <person name="Lanie J.A."/>
            <person name="Ng W.-L."/>
            <person name="Kazmierczak K.M."/>
            <person name="Andrzejewski T.M."/>
            <person name="Davidsen T.M."/>
            <person name="Wayne K.J."/>
            <person name="Tettelin H."/>
            <person name="Glass J.I."/>
            <person name="Rusch D."/>
            <person name="Podicherti R."/>
            <person name="Tsui H.-C.T."/>
            <person name="Winkler M.E."/>
        </authorList>
    </citation>
    <scope>NUCLEOTIDE SEQUENCE</scope>
</reference>
<sequence length="53" mass="5870">MEAYRTSRKLQGENQMKVILLVLALGLSGCSYFTSFEVGGYEARHSASILDMP</sequence>
<dbReference type="EMBL" id="UINC01085508">
    <property type="protein sequence ID" value="SVC33131.1"/>
    <property type="molecule type" value="Genomic_DNA"/>
</dbReference>
<dbReference type="AlphaFoldDB" id="A0A382LE51"/>
<protein>
    <submittedName>
        <fullName evidence="1">Uncharacterized protein</fullName>
    </submittedName>
</protein>